<sequence length="232" mass="25567">MRLGVISDIHGNRVALAAVLADMPPVDGLVCAGDVVGYNPWHADCVDAMRGESEELPEGVPWPDEDVPTVMGNHDRAVVEDSPFAFNDMARAGVEHAREQLDEAQLDWLSGLPEERVECDGRVKLVHGHPDDPDHYTYPEEFGPELLDGEDVLVMGHTHRQHHEVYDEGVVLNPGSVGQPRDGDHRAAYAVLDLDELTVEDRRVEYDTDAVIAAVEDAGLPRQIGFRLTQGR</sequence>
<comment type="cofactor">
    <cofactor evidence="3">
        <name>a divalent metal cation</name>
        <dbReference type="ChEBI" id="CHEBI:60240"/>
    </cofactor>
</comment>
<evidence type="ECO:0000256" key="1">
    <source>
        <dbReference type="ARBA" id="ARBA00022723"/>
    </source>
</evidence>
<dbReference type="EC" id="3.1.4.-" evidence="3"/>
<keyword evidence="2" id="KW-0378">Hydrolase</keyword>
<keyword evidence="6" id="KW-1185">Reference proteome</keyword>
<dbReference type="PROSITE" id="PS01269">
    <property type="entry name" value="UPF0025"/>
    <property type="match status" value="1"/>
</dbReference>
<comment type="caution">
    <text evidence="5">The sequence shown here is derived from an EMBL/GenBank/DDBJ whole genome shotgun (WGS) entry which is preliminary data.</text>
</comment>
<keyword evidence="1 3" id="KW-0479">Metal-binding</keyword>
<gene>
    <name evidence="5" type="ORF">KTS45_15825</name>
</gene>
<name>A0A8J7YCD1_9EURY</name>
<dbReference type="GO" id="GO:0046872">
    <property type="term" value="F:metal ion binding"/>
    <property type="evidence" value="ECO:0007669"/>
    <property type="project" value="UniProtKB-KW"/>
</dbReference>
<dbReference type="OrthoDB" id="9937at2157"/>
<reference evidence="5 6" key="1">
    <citation type="submission" date="2021-06" db="EMBL/GenBank/DDBJ databases">
        <title>New haloarchaea isolates fom saline soil.</title>
        <authorList>
            <person name="Duran-Viseras A."/>
            <person name="Sanchez-Porro C.S."/>
            <person name="Ventosa A."/>
        </authorList>
    </citation>
    <scope>NUCLEOTIDE SEQUENCE [LARGE SCALE GENOMIC DNA]</scope>
    <source>
        <strain evidence="5 6">JCM 183640</strain>
    </source>
</reference>
<dbReference type="RefSeq" id="WP_162318485.1">
    <property type="nucleotide sequence ID" value="NZ_JAHQXF010000002.1"/>
</dbReference>
<evidence type="ECO:0000259" key="4">
    <source>
        <dbReference type="Pfam" id="PF12850"/>
    </source>
</evidence>
<dbReference type="Pfam" id="PF12850">
    <property type="entry name" value="Metallophos_2"/>
    <property type="match status" value="1"/>
</dbReference>
<dbReference type="Gene3D" id="3.60.21.10">
    <property type="match status" value="1"/>
</dbReference>
<dbReference type="EMBL" id="JAHQXF010000002">
    <property type="protein sequence ID" value="MBV0925674.1"/>
    <property type="molecule type" value="Genomic_DNA"/>
</dbReference>
<dbReference type="NCBIfam" id="TIGR00040">
    <property type="entry name" value="yfcE"/>
    <property type="match status" value="1"/>
</dbReference>
<evidence type="ECO:0000313" key="6">
    <source>
        <dbReference type="Proteomes" id="UP000766550"/>
    </source>
</evidence>
<dbReference type="GO" id="GO:0005737">
    <property type="term" value="C:cytoplasm"/>
    <property type="evidence" value="ECO:0007669"/>
    <property type="project" value="TreeGrafter"/>
</dbReference>
<protein>
    <recommendedName>
        <fullName evidence="3">Phosphoesterase</fullName>
        <ecNumber evidence="3">3.1.4.-</ecNumber>
    </recommendedName>
</protein>
<dbReference type="InterPro" id="IPR011152">
    <property type="entry name" value="Pesterase_MJ0912"/>
</dbReference>
<evidence type="ECO:0000256" key="3">
    <source>
        <dbReference type="RuleBase" id="RU362039"/>
    </source>
</evidence>
<dbReference type="AlphaFoldDB" id="A0A8J7YCD1"/>
<proteinExistence type="inferred from homology"/>
<dbReference type="PIRSF" id="PIRSF000883">
    <property type="entry name" value="Pesterase_MJ0912"/>
    <property type="match status" value="1"/>
</dbReference>
<dbReference type="InterPro" id="IPR024654">
    <property type="entry name" value="Calcineurin-like_PHP_lpxH"/>
</dbReference>
<dbReference type="InterPro" id="IPR029052">
    <property type="entry name" value="Metallo-depent_PP-like"/>
</dbReference>
<dbReference type="InterPro" id="IPR020935">
    <property type="entry name" value="PdiEstase_YfcE_CS"/>
</dbReference>
<comment type="similarity">
    <text evidence="3">Belongs to the metallophosphoesterase superfamily. YfcE family.</text>
</comment>
<dbReference type="PANTHER" id="PTHR42850:SF2">
    <property type="entry name" value="BLL5683 PROTEIN"/>
    <property type="match status" value="1"/>
</dbReference>
<feature type="domain" description="Calcineurin-like phosphoesterase" evidence="4">
    <location>
        <begin position="1"/>
        <end position="196"/>
    </location>
</feature>
<dbReference type="SUPFAM" id="SSF56300">
    <property type="entry name" value="Metallo-dependent phosphatases"/>
    <property type="match status" value="1"/>
</dbReference>
<dbReference type="GO" id="GO:0016791">
    <property type="term" value="F:phosphatase activity"/>
    <property type="evidence" value="ECO:0007669"/>
    <property type="project" value="TreeGrafter"/>
</dbReference>
<accession>A0A8J7YCD1</accession>
<dbReference type="InterPro" id="IPR000979">
    <property type="entry name" value="Phosphodiesterase_MJ0936/Vps29"/>
</dbReference>
<evidence type="ECO:0000256" key="2">
    <source>
        <dbReference type="ARBA" id="ARBA00022801"/>
    </source>
</evidence>
<dbReference type="Proteomes" id="UP000766550">
    <property type="component" value="Unassembled WGS sequence"/>
</dbReference>
<organism evidence="5 6">
    <name type="scientific">Haloarcula limicola</name>
    <dbReference type="NCBI Taxonomy" id="1429915"/>
    <lineage>
        <taxon>Archaea</taxon>
        <taxon>Methanobacteriati</taxon>
        <taxon>Methanobacteriota</taxon>
        <taxon>Stenosarchaea group</taxon>
        <taxon>Halobacteria</taxon>
        <taxon>Halobacteriales</taxon>
        <taxon>Haloarculaceae</taxon>
        <taxon>Haloarcula</taxon>
    </lineage>
</organism>
<dbReference type="InterPro" id="IPR050126">
    <property type="entry name" value="Ap4A_hydrolase"/>
</dbReference>
<dbReference type="PANTHER" id="PTHR42850">
    <property type="entry name" value="METALLOPHOSPHOESTERASE"/>
    <property type="match status" value="1"/>
</dbReference>
<evidence type="ECO:0000313" key="5">
    <source>
        <dbReference type="EMBL" id="MBV0925674.1"/>
    </source>
</evidence>